<feature type="compositionally biased region" description="Basic residues" evidence="1">
    <location>
        <begin position="54"/>
        <end position="67"/>
    </location>
</feature>
<evidence type="ECO:0000313" key="2">
    <source>
        <dbReference type="EMBL" id="RPB07805.1"/>
    </source>
</evidence>
<sequence length="73" mass="8219">MHHCPGGNHALDRSRCPKKGHVVQCPIHPDIYSFPGHQCATCKVIDQAEERAAKEKKKKEDKKKKVPKVPDHA</sequence>
<accession>A0A3N4KPW2</accession>
<dbReference type="Proteomes" id="UP000277580">
    <property type="component" value="Unassembled WGS sequence"/>
</dbReference>
<dbReference type="OrthoDB" id="5413554at2759"/>
<gene>
    <name evidence="2" type="ORF">P167DRAFT_578860</name>
</gene>
<proteinExistence type="predicted"/>
<evidence type="ECO:0000313" key="3">
    <source>
        <dbReference type="Proteomes" id="UP000277580"/>
    </source>
</evidence>
<dbReference type="InParanoid" id="A0A3N4KPW2"/>
<reference evidence="2 3" key="1">
    <citation type="journal article" date="2018" name="Nat. Ecol. Evol.">
        <title>Pezizomycetes genomes reveal the molecular basis of ectomycorrhizal truffle lifestyle.</title>
        <authorList>
            <person name="Murat C."/>
            <person name="Payen T."/>
            <person name="Noel B."/>
            <person name="Kuo A."/>
            <person name="Morin E."/>
            <person name="Chen J."/>
            <person name="Kohler A."/>
            <person name="Krizsan K."/>
            <person name="Balestrini R."/>
            <person name="Da Silva C."/>
            <person name="Montanini B."/>
            <person name="Hainaut M."/>
            <person name="Levati E."/>
            <person name="Barry K.W."/>
            <person name="Belfiori B."/>
            <person name="Cichocki N."/>
            <person name="Clum A."/>
            <person name="Dockter R.B."/>
            <person name="Fauchery L."/>
            <person name="Guy J."/>
            <person name="Iotti M."/>
            <person name="Le Tacon F."/>
            <person name="Lindquist E.A."/>
            <person name="Lipzen A."/>
            <person name="Malagnac F."/>
            <person name="Mello A."/>
            <person name="Molinier V."/>
            <person name="Miyauchi S."/>
            <person name="Poulain J."/>
            <person name="Riccioni C."/>
            <person name="Rubini A."/>
            <person name="Sitrit Y."/>
            <person name="Splivallo R."/>
            <person name="Traeger S."/>
            <person name="Wang M."/>
            <person name="Zifcakova L."/>
            <person name="Wipf D."/>
            <person name="Zambonelli A."/>
            <person name="Paolocci F."/>
            <person name="Nowrousian M."/>
            <person name="Ottonello S."/>
            <person name="Baldrian P."/>
            <person name="Spatafora J.W."/>
            <person name="Henrissat B."/>
            <person name="Nagy L.G."/>
            <person name="Aury J.M."/>
            <person name="Wincker P."/>
            <person name="Grigoriev I.V."/>
            <person name="Bonfante P."/>
            <person name="Martin F.M."/>
        </authorList>
    </citation>
    <scope>NUCLEOTIDE SEQUENCE [LARGE SCALE GENOMIC DNA]</scope>
    <source>
        <strain evidence="2 3">CCBAS932</strain>
    </source>
</reference>
<dbReference type="AlphaFoldDB" id="A0A3N4KPW2"/>
<evidence type="ECO:0000256" key="1">
    <source>
        <dbReference type="SAM" id="MobiDB-lite"/>
    </source>
</evidence>
<dbReference type="EMBL" id="ML119174">
    <property type="protein sequence ID" value="RPB07805.1"/>
    <property type="molecule type" value="Genomic_DNA"/>
</dbReference>
<protein>
    <submittedName>
        <fullName evidence="2">Uncharacterized protein</fullName>
    </submittedName>
</protein>
<name>A0A3N4KPW2_9PEZI</name>
<feature type="region of interest" description="Disordered" evidence="1">
    <location>
        <begin position="1"/>
        <end position="20"/>
    </location>
</feature>
<keyword evidence="3" id="KW-1185">Reference proteome</keyword>
<feature type="region of interest" description="Disordered" evidence="1">
    <location>
        <begin position="50"/>
        <end position="73"/>
    </location>
</feature>
<organism evidence="2 3">
    <name type="scientific">Morchella conica CCBAS932</name>
    <dbReference type="NCBI Taxonomy" id="1392247"/>
    <lineage>
        <taxon>Eukaryota</taxon>
        <taxon>Fungi</taxon>
        <taxon>Dikarya</taxon>
        <taxon>Ascomycota</taxon>
        <taxon>Pezizomycotina</taxon>
        <taxon>Pezizomycetes</taxon>
        <taxon>Pezizales</taxon>
        <taxon>Morchellaceae</taxon>
        <taxon>Morchella</taxon>
    </lineage>
</organism>